<feature type="compositionally biased region" description="Low complexity" evidence="1">
    <location>
        <begin position="314"/>
        <end position="329"/>
    </location>
</feature>
<proteinExistence type="predicted"/>
<evidence type="ECO:0000313" key="3">
    <source>
        <dbReference type="Proteomes" id="UP000631535"/>
    </source>
</evidence>
<dbReference type="Proteomes" id="UP000631535">
    <property type="component" value="Unassembled WGS sequence"/>
</dbReference>
<keyword evidence="3" id="KW-1185">Reference proteome</keyword>
<reference evidence="3" key="1">
    <citation type="journal article" date="2019" name="Int. J. Syst. Evol. Microbiol.">
        <title>The Global Catalogue of Microorganisms (GCM) 10K type strain sequencing project: providing services to taxonomists for standard genome sequencing and annotation.</title>
        <authorList>
            <consortium name="The Broad Institute Genomics Platform"/>
            <consortium name="The Broad Institute Genome Sequencing Center for Infectious Disease"/>
            <person name="Wu L."/>
            <person name="Ma J."/>
        </authorList>
    </citation>
    <scope>NUCLEOTIDE SEQUENCE [LARGE SCALE GENOMIC DNA]</scope>
    <source>
        <strain evidence="3">CGMCC 4.7178</strain>
    </source>
</reference>
<gene>
    <name evidence="2" type="ORF">GCM10012287_13620</name>
</gene>
<name>A0ABQ2M191_9ACTN</name>
<organism evidence="2 3">
    <name type="scientific">Streptomyces daqingensis</name>
    <dbReference type="NCBI Taxonomy" id="1472640"/>
    <lineage>
        <taxon>Bacteria</taxon>
        <taxon>Bacillati</taxon>
        <taxon>Actinomycetota</taxon>
        <taxon>Actinomycetes</taxon>
        <taxon>Kitasatosporales</taxon>
        <taxon>Streptomycetaceae</taxon>
        <taxon>Streptomyces</taxon>
    </lineage>
</organism>
<accession>A0ABQ2M191</accession>
<evidence type="ECO:0000313" key="2">
    <source>
        <dbReference type="EMBL" id="GGO45510.1"/>
    </source>
</evidence>
<dbReference type="EMBL" id="BMMP01000003">
    <property type="protein sequence ID" value="GGO45510.1"/>
    <property type="molecule type" value="Genomic_DNA"/>
</dbReference>
<comment type="caution">
    <text evidence="2">The sequence shown here is derived from an EMBL/GenBank/DDBJ whole genome shotgun (WGS) entry which is preliminary data.</text>
</comment>
<evidence type="ECO:0000256" key="1">
    <source>
        <dbReference type="SAM" id="MobiDB-lite"/>
    </source>
</evidence>
<feature type="compositionally biased region" description="Basic and acidic residues" evidence="1">
    <location>
        <begin position="255"/>
        <end position="308"/>
    </location>
</feature>
<feature type="compositionally biased region" description="Low complexity" evidence="1">
    <location>
        <begin position="188"/>
        <end position="198"/>
    </location>
</feature>
<feature type="compositionally biased region" description="Basic and acidic residues" evidence="1">
    <location>
        <begin position="210"/>
        <end position="248"/>
    </location>
</feature>
<evidence type="ECO:0008006" key="4">
    <source>
        <dbReference type="Google" id="ProtNLM"/>
    </source>
</evidence>
<feature type="region of interest" description="Disordered" evidence="1">
    <location>
        <begin position="169"/>
        <end position="337"/>
    </location>
</feature>
<sequence>MYRSREARVDLDEVADELYGLLPEEFTAARDDRARQARAAGQRDLAGEIRGLRRPTLAAWASNLLVREQQEDVAPLLRLGEQLRDAHRDLDGQELRALSHKQHQLVAALARQAARLASEAGQPLGPQAQQEVARTLQAVLSDPGAAREWAGGRLAKPLSVAVGFDAAAEAAGPQSRTGDGRARKRKPSSAGTASSSAKSARRSDSTAPTAKDKGGSRADEEARQAGERARREAEEAAVRADELWREADAADGDAEAARSAREEAEERVERLREELREAEREHTRCRKSEREAGRTAREARRRAEDAGKRAKQLSEAAPSAGRGRSGKAASRGEHRGR</sequence>
<protein>
    <recommendedName>
        <fullName evidence="4">Transposase</fullName>
    </recommendedName>
</protein>